<dbReference type="Gene3D" id="2.40.128.380">
    <property type="entry name" value="T3SS negative regulator GrlR"/>
    <property type="match status" value="1"/>
</dbReference>
<reference evidence="1 2" key="1">
    <citation type="submission" date="2016-10" db="EMBL/GenBank/DDBJ databases">
        <authorList>
            <person name="de Groot N.N."/>
        </authorList>
    </citation>
    <scope>NUCLEOTIDE SEQUENCE [LARGE SCALE GENOMIC DNA]</scope>
    <source>
        <strain evidence="1 2">GAS522</strain>
    </source>
</reference>
<dbReference type="AlphaFoldDB" id="A0A1M7JRS2"/>
<name>A0A1M7JRS2_9BRAD</name>
<protein>
    <submittedName>
        <fullName evidence="1">T3SS negative regulator,GrlR</fullName>
    </submittedName>
</protein>
<accession>A0A1M7JRS2</accession>
<evidence type="ECO:0000313" key="2">
    <source>
        <dbReference type="Proteomes" id="UP000183208"/>
    </source>
</evidence>
<dbReference type="EMBL" id="FNTI01000002">
    <property type="protein sequence ID" value="SEE76224.1"/>
    <property type="molecule type" value="Genomic_DNA"/>
</dbReference>
<dbReference type="OrthoDB" id="8241765at2"/>
<dbReference type="RefSeq" id="WP_074832806.1">
    <property type="nucleotide sequence ID" value="NZ_FNTI01000002.1"/>
</dbReference>
<evidence type="ECO:0000313" key="1">
    <source>
        <dbReference type="EMBL" id="SEE76224.1"/>
    </source>
</evidence>
<proteinExistence type="predicted"/>
<organism evidence="1 2">
    <name type="scientific">Bradyrhizobium lablabi</name>
    <dbReference type="NCBI Taxonomy" id="722472"/>
    <lineage>
        <taxon>Bacteria</taxon>
        <taxon>Pseudomonadati</taxon>
        <taxon>Pseudomonadota</taxon>
        <taxon>Alphaproteobacteria</taxon>
        <taxon>Hyphomicrobiales</taxon>
        <taxon>Nitrobacteraceae</taxon>
        <taxon>Bradyrhizobium</taxon>
    </lineage>
</organism>
<dbReference type="Proteomes" id="UP000183208">
    <property type="component" value="Unassembled WGS sequence"/>
</dbReference>
<dbReference type="InterPro" id="IPR043019">
    <property type="entry name" value="GrlR_sf"/>
</dbReference>
<gene>
    <name evidence="1" type="ORF">SAMN05444171_7922</name>
</gene>
<sequence>MNALAKAVQGAMTVTNGLYSIQIDMRDGGHGHATGILVLIDGKIAGGDSHFYYTGTYTADGGKWRGELTTNEHTRSVGVLPLFGGREVTCGFTGGYTGDGAEVEGTALVGKTSVSFHAKLALHSVL</sequence>